<evidence type="ECO:0000256" key="3">
    <source>
        <dbReference type="ARBA" id="ARBA00023125"/>
    </source>
</evidence>
<keyword evidence="2" id="KW-0805">Transcription regulation</keyword>
<evidence type="ECO:0000259" key="6">
    <source>
        <dbReference type="PROSITE" id="PS50863"/>
    </source>
</evidence>
<dbReference type="Pfam" id="PF02362">
    <property type="entry name" value="B3"/>
    <property type="match status" value="2"/>
</dbReference>
<dbReference type="PANTHER" id="PTHR31920">
    <property type="entry name" value="B3 DOMAIN-CONTAINING"/>
    <property type="match status" value="1"/>
</dbReference>
<evidence type="ECO:0000313" key="7">
    <source>
        <dbReference type="EMBL" id="KAJ4827436.1"/>
    </source>
</evidence>
<feature type="domain" description="TF-B3" evidence="6">
    <location>
        <begin position="181"/>
        <end position="281"/>
    </location>
</feature>
<evidence type="ECO:0000256" key="1">
    <source>
        <dbReference type="ARBA" id="ARBA00004123"/>
    </source>
</evidence>
<evidence type="ECO:0000256" key="2">
    <source>
        <dbReference type="ARBA" id="ARBA00023015"/>
    </source>
</evidence>
<dbReference type="Gene3D" id="2.40.330.10">
    <property type="entry name" value="DNA-binding pseudobarrel domain"/>
    <property type="match status" value="2"/>
</dbReference>
<dbReference type="GO" id="GO:0005634">
    <property type="term" value="C:nucleus"/>
    <property type="evidence" value="ECO:0007669"/>
    <property type="project" value="UniProtKB-SubCell"/>
</dbReference>
<reference evidence="7" key="1">
    <citation type="submission" date="2022-02" db="EMBL/GenBank/DDBJ databases">
        <authorList>
            <person name="Henning P.M."/>
            <person name="McCubbin A.G."/>
            <person name="Shore J.S."/>
        </authorList>
    </citation>
    <scope>NUCLEOTIDE SEQUENCE</scope>
    <source>
        <strain evidence="7">F60SS</strain>
        <tissue evidence="7">Leaves</tissue>
    </source>
</reference>
<dbReference type="InterPro" id="IPR050655">
    <property type="entry name" value="Plant_B3_domain"/>
</dbReference>
<sequence>MSEMRSMRSSGPDSGKKRKFGVFFKVILPPTLEDNQMGFPPKFVRKYGHELSDSASLTLPDGQVWHLGVTKRKKEIVLDKLWPKFVKHYSITDGHFLVFEYKGMSCFDVNIYDTTCCEIQYPGCDGDIHNEEHRGQEKPSHRNTRRNKGECIMAIKPTKLASASQQSRRAIEKAEKYEAQNPSFMVLLSKYGKYQIYVPTKFAEKYLSGVGDRDKIQIYGSNGGEWQLQFSRREGKYRAYFMNVGRSEFTWENDLGIGDVLVFEVVNGEDAALKMTIFHADENKFG</sequence>
<dbReference type="SUPFAM" id="SSF101936">
    <property type="entry name" value="DNA-binding pseudobarrel domain"/>
    <property type="match status" value="2"/>
</dbReference>
<dbReference type="InterPro" id="IPR015300">
    <property type="entry name" value="DNA-bd_pseudobarrel_sf"/>
</dbReference>
<dbReference type="GO" id="GO:0003677">
    <property type="term" value="F:DNA binding"/>
    <property type="evidence" value="ECO:0007669"/>
    <property type="project" value="UniProtKB-KW"/>
</dbReference>
<protein>
    <recommendedName>
        <fullName evidence="6">TF-B3 domain-containing protein</fullName>
    </recommendedName>
</protein>
<gene>
    <name evidence="7" type="ORF">Tsubulata_011089</name>
</gene>
<keyword evidence="5" id="KW-0539">Nucleus</keyword>
<feature type="domain" description="TF-B3" evidence="6">
    <location>
        <begin position="22"/>
        <end position="115"/>
    </location>
</feature>
<dbReference type="AlphaFoldDB" id="A0A9Q0FBS6"/>
<dbReference type="Proteomes" id="UP001141552">
    <property type="component" value="Unassembled WGS sequence"/>
</dbReference>
<evidence type="ECO:0000313" key="8">
    <source>
        <dbReference type="Proteomes" id="UP001141552"/>
    </source>
</evidence>
<dbReference type="CDD" id="cd10017">
    <property type="entry name" value="B3_DNA"/>
    <property type="match status" value="2"/>
</dbReference>
<dbReference type="SMART" id="SM01019">
    <property type="entry name" value="B3"/>
    <property type="match status" value="2"/>
</dbReference>
<dbReference type="EMBL" id="JAKUCV010006415">
    <property type="protein sequence ID" value="KAJ4827436.1"/>
    <property type="molecule type" value="Genomic_DNA"/>
</dbReference>
<organism evidence="7 8">
    <name type="scientific">Turnera subulata</name>
    <dbReference type="NCBI Taxonomy" id="218843"/>
    <lineage>
        <taxon>Eukaryota</taxon>
        <taxon>Viridiplantae</taxon>
        <taxon>Streptophyta</taxon>
        <taxon>Embryophyta</taxon>
        <taxon>Tracheophyta</taxon>
        <taxon>Spermatophyta</taxon>
        <taxon>Magnoliopsida</taxon>
        <taxon>eudicotyledons</taxon>
        <taxon>Gunneridae</taxon>
        <taxon>Pentapetalae</taxon>
        <taxon>rosids</taxon>
        <taxon>fabids</taxon>
        <taxon>Malpighiales</taxon>
        <taxon>Passifloraceae</taxon>
        <taxon>Turnera</taxon>
    </lineage>
</organism>
<accession>A0A9Q0FBS6</accession>
<name>A0A9Q0FBS6_9ROSI</name>
<comment type="caution">
    <text evidence="7">The sequence shown here is derived from an EMBL/GenBank/DDBJ whole genome shotgun (WGS) entry which is preliminary data.</text>
</comment>
<proteinExistence type="predicted"/>
<dbReference type="PROSITE" id="PS50863">
    <property type="entry name" value="B3"/>
    <property type="match status" value="2"/>
</dbReference>
<dbReference type="InterPro" id="IPR003340">
    <property type="entry name" value="B3_DNA-bd"/>
</dbReference>
<keyword evidence="3" id="KW-0238">DNA-binding</keyword>
<evidence type="ECO:0000256" key="4">
    <source>
        <dbReference type="ARBA" id="ARBA00023163"/>
    </source>
</evidence>
<evidence type="ECO:0000256" key="5">
    <source>
        <dbReference type="ARBA" id="ARBA00023242"/>
    </source>
</evidence>
<reference evidence="7" key="2">
    <citation type="journal article" date="2023" name="Plants (Basel)">
        <title>Annotation of the Turnera subulata (Passifloraceae) Draft Genome Reveals the S-Locus Evolved after the Divergence of Turneroideae from Passifloroideae in a Stepwise Manner.</title>
        <authorList>
            <person name="Henning P.M."/>
            <person name="Roalson E.H."/>
            <person name="Mir W."/>
            <person name="McCubbin A.G."/>
            <person name="Shore J.S."/>
        </authorList>
    </citation>
    <scope>NUCLEOTIDE SEQUENCE</scope>
    <source>
        <strain evidence="7">F60SS</strain>
    </source>
</reference>
<keyword evidence="8" id="KW-1185">Reference proteome</keyword>
<comment type="subcellular location">
    <subcellularLocation>
        <location evidence="1">Nucleus</location>
    </subcellularLocation>
</comment>
<keyword evidence="4" id="KW-0804">Transcription</keyword>
<dbReference type="OrthoDB" id="912105at2759"/>
<dbReference type="PANTHER" id="PTHR31920:SF147">
    <property type="entry name" value="TF-B3 DOMAIN-CONTAINING PROTEIN"/>
    <property type="match status" value="1"/>
</dbReference>